<accession>A0A9D2MM99</accession>
<dbReference type="AlphaFoldDB" id="A0A9D2MM99"/>
<dbReference type="GO" id="GO:0003700">
    <property type="term" value="F:DNA-binding transcription factor activity"/>
    <property type="evidence" value="ECO:0007669"/>
    <property type="project" value="InterPro"/>
</dbReference>
<dbReference type="Gene3D" id="3.40.190.10">
    <property type="entry name" value="Periplasmic binding protein-like II"/>
    <property type="match status" value="2"/>
</dbReference>
<protein>
    <submittedName>
        <fullName evidence="6">LysR family transcriptional regulator</fullName>
    </submittedName>
</protein>
<dbReference type="Pfam" id="PF00126">
    <property type="entry name" value="HTH_1"/>
    <property type="match status" value="1"/>
</dbReference>
<evidence type="ECO:0000256" key="3">
    <source>
        <dbReference type="ARBA" id="ARBA00023125"/>
    </source>
</evidence>
<evidence type="ECO:0000259" key="5">
    <source>
        <dbReference type="PROSITE" id="PS50931"/>
    </source>
</evidence>
<keyword evidence="2" id="KW-0805">Transcription regulation</keyword>
<sequence>MQIAQIRYFVTAAQLQNLSKAAEALHLSQPSLSRSIARLEEELGTPLFTRSGKRILLNEPGRRFLESARTMLRDLDDTLLELGELSAGPVKRLSVGCCGGEERVAACLAAFADTRPGVEFQLDCRIEELEVPDINKYDMLLCPDDSRYEKFRGYPLGSERYLLALPAHHPLARREPVDLKALEGQSMVFLSSPGHWLEEPYYLCAGLNLHPATRCLVNDREGHRQVVAAGLALGFVPEGAAAPYRADSRIALVRLASGRFARPLMLCFKREKHLSPVGLEFQAFALDFFGVGKEGDHAHRHDP</sequence>
<evidence type="ECO:0000256" key="1">
    <source>
        <dbReference type="ARBA" id="ARBA00009437"/>
    </source>
</evidence>
<dbReference type="Pfam" id="PF03466">
    <property type="entry name" value="LysR_substrate"/>
    <property type="match status" value="1"/>
</dbReference>
<dbReference type="InterPro" id="IPR005119">
    <property type="entry name" value="LysR_subst-bd"/>
</dbReference>
<dbReference type="InterPro" id="IPR036388">
    <property type="entry name" value="WH-like_DNA-bd_sf"/>
</dbReference>
<dbReference type="PANTHER" id="PTHR30346:SF28">
    <property type="entry name" value="HTH-TYPE TRANSCRIPTIONAL REGULATOR CYNR"/>
    <property type="match status" value="1"/>
</dbReference>
<keyword evidence="3" id="KW-0238">DNA-binding</keyword>
<dbReference type="InterPro" id="IPR000847">
    <property type="entry name" value="LysR_HTH_N"/>
</dbReference>
<dbReference type="PRINTS" id="PR00039">
    <property type="entry name" value="HTHLYSR"/>
</dbReference>
<keyword evidence="4" id="KW-0804">Transcription</keyword>
<dbReference type="CDD" id="cd05466">
    <property type="entry name" value="PBP2_LTTR_substrate"/>
    <property type="match status" value="1"/>
</dbReference>
<evidence type="ECO:0000313" key="6">
    <source>
        <dbReference type="EMBL" id="HJB81030.1"/>
    </source>
</evidence>
<dbReference type="InterPro" id="IPR036390">
    <property type="entry name" value="WH_DNA-bd_sf"/>
</dbReference>
<dbReference type="SUPFAM" id="SSF53850">
    <property type="entry name" value="Periplasmic binding protein-like II"/>
    <property type="match status" value="1"/>
</dbReference>
<feature type="domain" description="HTH lysR-type" evidence="5">
    <location>
        <begin position="1"/>
        <end position="58"/>
    </location>
</feature>
<dbReference type="PROSITE" id="PS50931">
    <property type="entry name" value="HTH_LYSR"/>
    <property type="match status" value="1"/>
</dbReference>
<reference evidence="6" key="1">
    <citation type="journal article" date="2021" name="PeerJ">
        <title>Extensive microbial diversity within the chicken gut microbiome revealed by metagenomics and culture.</title>
        <authorList>
            <person name="Gilroy R."/>
            <person name="Ravi A."/>
            <person name="Getino M."/>
            <person name="Pursley I."/>
            <person name="Horton D.L."/>
            <person name="Alikhan N.F."/>
            <person name="Baker D."/>
            <person name="Gharbi K."/>
            <person name="Hall N."/>
            <person name="Watson M."/>
            <person name="Adriaenssens E.M."/>
            <person name="Foster-Nyarko E."/>
            <person name="Jarju S."/>
            <person name="Secka A."/>
            <person name="Antonio M."/>
            <person name="Oren A."/>
            <person name="Chaudhuri R.R."/>
            <person name="La Ragione R."/>
            <person name="Hildebrand F."/>
            <person name="Pallen M.J."/>
        </authorList>
    </citation>
    <scope>NUCLEOTIDE SEQUENCE</scope>
    <source>
        <strain evidence="6">CHK192-8294</strain>
    </source>
</reference>
<gene>
    <name evidence="6" type="ORF">H9712_08590</name>
</gene>
<comment type="caution">
    <text evidence="6">The sequence shown here is derived from an EMBL/GenBank/DDBJ whole genome shotgun (WGS) entry which is preliminary data.</text>
</comment>
<reference evidence="6" key="2">
    <citation type="submission" date="2021-04" db="EMBL/GenBank/DDBJ databases">
        <authorList>
            <person name="Gilroy R."/>
        </authorList>
    </citation>
    <scope>NUCLEOTIDE SEQUENCE</scope>
    <source>
        <strain evidence="6">CHK192-8294</strain>
    </source>
</reference>
<dbReference type="Gene3D" id="1.10.10.10">
    <property type="entry name" value="Winged helix-like DNA-binding domain superfamily/Winged helix DNA-binding domain"/>
    <property type="match status" value="1"/>
</dbReference>
<dbReference type="GO" id="GO:0032993">
    <property type="term" value="C:protein-DNA complex"/>
    <property type="evidence" value="ECO:0007669"/>
    <property type="project" value="TreeGrafter"/>
</dbReference>
<dbReference type="SUPFAM" id="SSF46785">
    <property type="entry name" value="Winged helix' DNA-binding domain"/>
    <property type="match status" value="1"/>
</dbReference>
<dbReference type="FunFam" id="1.10.10.10:FF:000001">
    <property type="entry name" value="LysR family transcriptional regulator"/>
    <property type="match status" value="1"/>
</dbReference>
<dbReference type="PANTHER" id="PTHR30346">
    <property type="entry name" value="TRANSCRIPTIONAL DUAL REGULATOR HCAR-RELATED"/>
    <property type="match status" value="1"/>
</dbReference>
<organism evidence="6 7">
    <name type="scientific">Candidatus Flavonifractor intestinigallinarum</name>
    <dbReference type="NCBI Taxonomy" id="2838586"/>
    <lineage>
        <taxon>Bacteria</taxon>
        <taxon>Bacillati</taxon>
        <taxon>Bacillota</taxon>
        <taxon>Clostridia</taxon>
        <taxon>Eubacteriales</taxon>
        <taxon>Oscillospiraceae</taxon>
        <taxon>Flavonifractor</taxon>
    </lineage>
</organism>
<evidence type="ECO:0000256" key="4">
    <source>
        <dbReference type="ARBA" id="ARBA00023163"/>
    </source>
</evidence>
<evidence type="ECO:0000313" key="7">
    <source>
        <dbReference type="Proteomes" id="UP000823921"/>
    </source>
</evidence>
<name>A0A9D2MM99_9FIRM</name>
<evidence type="ECO:0000256" key="2">
    <source>
        <dbReference type="ARBA" id="ARBA00023015"/>
    </source>
</evidence>
<proteinExistence type="inferred from homology"/>
<comment type="similarity">
    <text evidence="1">Belongs to the LysR transcriptional regulatory family.</text>
</comment>
<dbReference type="GO" id="GO:0003677">
    <property type="term" value="F:DNA binding"/>
    <property type="evidence" value="ECO:0007669"/>
    <property type="project" value="UniProtKB-KW"/>
</dbReference>
<dbReference type="EMBL" id="DWXO01000081">
    <property type="protein sequence ID" value="HJB81030.1"/>
    <property type="molecule type" value="Genomic_DNA"/>
</dbReference>
<dbReference type="Proteomes" id="UP000823921">
    <property type="component" value="Unassembled WGS sequence"/>
</dbReference>